<accession>A0ABD3GL72</accession>
<sequence>MPTGHMATSGGDCDAADVDAATQLPPGRLNVGGRSSRVRNAANGGGSSAQAPAENLPSASQAESLGRAGNPEAESEDDEATESYVVHYLLADMVWTPG</sequence>
<name>A0ABD3GL72_9MARC</name>
<keyword evidence="3" id="KW-1185">Reference proteome</keyword>
<dbReference type="AlphaFoldDB" id="A0ABD3GL72"/>
<proteinExistence type="predicted"/>
<evidence type="ECO:0000256" key="1">
    <source>
        <dbReference type="SAM" id="MobiDB-lite"/>
    </source>
</evidence>
<organism evidence="2 3">
    <name type="scientific">Riccia sorocarpa</name>
    <dbReference type="NCBI Taxonomy" id="122646"/>
    <lineage>
        <taxon>Eukaryota</taxon>
        <taxon>Viridiplantae</taxon>
        <taxon>Streptophyta</taxon>
        <taxon>Embryophyta</taxon>
        <taxon>Marchantiophyta</taxon>
        <taxon>Marchantiopsida</taxon>
        <taxon>Marchantiidae</taxon>
        <taxon>Marchantiales</taxon>
        <taxon>Ricciaceae</taxon>
        <taxon>Riccia</taxon>
    </lineage>
</organism>
<dbReference type="Proteomes" id="UP001633002">
    <property type="component" value="Unassembled WGS sequence"/>
</dbReference>
<protein>
    <submittedName>
        <fullName evidence="2">Uncharacterized protein</fullName>
    </submittedName>
</protein>
<comment type="caution">
    <text evidence="2">The sequence shown here is derived from an EMBL/GenBank/DDBJ whole genome shotgun (WGS) entry which is preliminary data.</text>
</comment>
<gene>
    <name evidence="2" type="ORF">R1sor_022659</name>
</gene>
<dbReference type="EMBL" id="JBJQOH010000007">
    <property type="protein sequence ID" value="KAL3679703.1"/>
    <property type="molecule type" value="Genomic_DNA"/>
</dbReference>
<feature type="region of interest" description="Disordered" evidence="1">
    <location>
        <begin position="1"/>
        <end position="81"/>
    </location>
</feature>
<evidence type="ECO:0000313" key="3">
    <source>
        <dbReference type="Proteomes" id="UP001633002"/>
    </source>
</evidence>
<evidence type="ECO:0000313" key="2">
    <source>
        <dbReference type="EMBL" id="KAL3679703.1"/>
    </source>
</evidence>
<reference evidence="2 3" key="1">
    <citation type="submission" date="2024-09" db="EMBL/GenBank/DDBJ databases">
        <title>Chromosome-scale assembly of Riccia sorocarpa.</title>
        <authorList>
            <person name="Paukszto L."/>
        </authorList>
    </citation>
    <scope>NUCLEOTIDE SEQUENCE [LARGE SCALE GENOMIC DNA]</scope>
    <source>
        <strain evidence="2">LP-2024</strain>
        <tissue evidence="2">Aerial parts of the thallus</tissue>
    </source>
</reference>